<keyword evidence="4" id="KW-0234">DNA repair</keyword>
<evidence type="ECO:0000256" key="4">
    <source>
        <dbReference type="ARBA" id="ARBA00023204"/>
    </source>
</evidence>
<protein>
    <submittedName>
        <fullName evidence="5">Rad52/22 double-strand break repair protein</fullName>
    </submittedName>
</protein>
<dbReference type="Gene3D" id="3.30.390.80">
    <property type="entry name" value="DNA repair protein Rad52/59/22"/>
    <property type="match status" value="1"/>
</dbReference>
<dbReference type="PANTHER" id="PTHR12132">
    <property type="entry name" value="DNA REPAIR AND RECOMBINATION PROTEIN RAD52, RAD59"/>
    <property type="match status" value="1"/>
</dbReference>
<dbReference type="Proteomes" id="UP000193498">
    <property type="component" value="Unassembled WGS sequence"/>
</dbReference>
<dbReference type="InterPro" id="IPR007232">
    <property type="entry name" value="Rad52_Rad59_Rad22"/>
</dbReference>
<gene>
    <name evidence="5" type="ORF">K493DRAFT_324624</name>
</gene>
<dbReference type="GO" id="GO:0045002">
    <property type="term" value="P:double-strand break repair via single-strand annealing"/>
    <property type="evidence" value="ECO:0007669"/>
    <property type="project" value="TreeGrafter"/>
</dbReference>
<dbReference type="SUPFAM" id="SSF54768">
    <property type="entry name" value="dsRNA-binding domain-like"/>
    <property type="match status" value="1"/>
</dbReference>
<comment type="similarity">
    <text evidence="1">Belongs to the RAD52 family.</text>
</comment>
<keyword evidence="3" id="KW-0233">DNA recombination</keyword>
<sequence>MQLGPEHISNRAAYGGAKVAYLEGWKSINLANEMFGFNGWSSKIVDYTIDFLDIANTGRVSLGMSCIMRVILKDGTFHEDIGYGSIENAKSKSQAFEKVKKEAATDALKRALRTYGNSLGNCLYDKNFLKQITKCKPPTVGIPDVSTVQ</sequence>
<evidence type="ECO:0000256" key="1">
    <source>
        <dbReference type="ARBA" id="ARBA00006638"/>
    </source>
</evidence>
<organism evidence="5 6">
    <name type="scientific">Basidiobolus meristosporus CBS 931.73</name>
    <dbReference type="NCBI Taxonomy" id="1314790"/>
    <lineage>
        <taxon>Eukaryota</taxon>
        <taxon>Fungi</taxon>
        <taxon>Fungi incertae sedis</taxon>
        <taxon>Zoopagomycota</taxon>
        <taxon>Entomophthoromycotina</taxon>
        <taxon>Basidiobolomycetes</taxon>
        <taxon>Basidiobolales</taxon>
        <taxon>Basidiobolaceae</taxon>
        <taxon>Basidiobolus</taxon>
    </lineage>
</organism>
<dbReference type="EMBL" id="MCFE01000173">
    <property type="protein sequence ID" value="ORX95522.1"/>
    <property type="molecule type" value="Genomic_DNA"/>
</dbReference>
<dbReference type="AlphaFoldDB" id="A0A1Y1YC27"/>
<accession>A0A1Y1YC27</accession>
<proteinExistence type="inferred from homology"/>
<evidence type="ECO:0000256" key="3">
    <source>
        <dbReference type="ARBA" id="ARBA00023172"/>
    </source>
</evidence>
<dbReference type="GO" id="GO:0005634">
    <property type="term" value="C:nucleus"/>
    <property type="evidence" value="ECO:0007669"/>
    <property type="project" value="TreeGrafter"/>
</dbReference>
<dbReference type="InterPro" id="IPR041247">
    <property type="entry name" value="Rad52_fam"/>
</dbReference>
<keyword evidence="2" id="KW-0227">DNA damage</keyword>
<evidence type="ECO:0000256" key="2">
    <source>
        <dbReference type="ARBA" id="ARBA00022763"/>
    </source>
</evidence>
<evidence type="ECO:0000313" key="6">
    <source>
        <dbReference type="Proteomes" id="UP000193498"/>
    </source>
</evidence>
<dbReference type="GO" id="GO:0000724">
    <property type="term" value="P:double-strand break repair via homologous recombination"/>
    <property type="evidence" value="ECO:0007669"/>
    <property type="project" value="TreeGrafter"/>
</dbReference>
<dbReference type="GO" id="GO:0006312">
    <property type="term" value="P:mitotic recombination"/>
    <property type="evidence" value="ECO:0007669"/>
    <property type="project" value="TreeGrafter"/>
</dbReference>
<name>A0A1Y1YC27_9FUNG</name>
<dbReference type="InterPro" id="IPR042525">
    <property type="entry name" value="Rad52_Rad59_Rad22_sf"/>
</dbReference>
<dbReference type="GO" id="GO:0003697">
    <property type="term" value="F:single-stranded DNA binding"/>
    <property type="evidence" value="ECO:0007669"/>
    <property type="project" value="UniProtKB-ARBA"/>
</dbReference>
<reference evidence="5 6" key="1">
    <citation type="submission" date="2016-07" db="EMBL/GenBank/DDBJ databases">
        <title>Pervasive Adenine N6-methylation of Active Genes in Fungi.</title>
        <authorList>
            <consortium name="DOE Joint Genome Institute"/>
            <person name="Mondo S.J."/>
            <person name="Dannebaum R.O."/>
            <person name="Kuo R.C."/>
            <person name="Labutti K."/>
            <person name="Haridas S."/>
            <person name="Kuo A."/>
            <person name="Salamov A."/>
            <person name="Ahrendt S.R."/>
            <person name="Lipzen A."/>
            <person name="Sullivan W."/>
            <person name="Andreopoulos W.B."/>
            <person name="Clum A."/>
            <person name="Lindquist E."/>
            <person name="Daum C."/>
            <person name="Ramamoorthy G.K."/>
            <person name="Gryganskyi A."/>
            <person name="Culley D."/>
            <person name="Magnuson J.K."/>
            <person name="James T.Y."/>
            <person name="O'Malley M.A."/>
            <person name="Stajich J.E."/>
            <person name="Spatafora J.W."/>
            <person name="Visel A."/>
            <person name="Grigoriev I.V."/>
        </authorList>
    </citation>
    <scope>NUCLEOTIDE SEQUENCE [LARGE SCALE GENOMIC DNA]</scope>
    <source>
        <strain evidence="5 6">CBS 931.73</strain>
    </source>
</reference>
<comment type="caution">
    <text evidence="5">The sequence shown here is derived from an EMBL/GenBank/DDBJ whole genome shotgun (WGS) entry which is preliminary data.</text>
</comment>
<dbReference type="FunFam" id="3.30.390.80:FF:000001">
    <property type="entry name" value="DNA repair protein RAD52 homolog"/>
    <property type="match status" value="1"/>
</dbReference>
<dbReference type="Pfam" id="PF04098">
    <property type="entry name" value="Rad52_Rad22"/>
    <property type="match status" value="1"/>
</dbReference>
<keyword evidence="6" id="KW-1185">Reference proteome</keyword>
<dbReference type="PANTHER" id="PTHR12132:SF1">
    <property type="entry name" value="DNA REPAIR PROTEIN RAD52 HOMOLOG"/>
    <property type="match status" value="1"/>
</dbReference>
<dbReference type="OrthoDB" id="206565at2759"/>
<dbReference type="InParanoid" id="A0A1Y1YC27"/>
<evidence type="ECO:0000313" key="5">
    <source>
        <dbReference type="EMBL" id="ORX95522.1"/>
    </source>
</evidence>
<dbReference type="STRING" id="1314790.A0A1Y1YC27"/>